<dbReference type="GO" id="GO:0008930">
    <property type="term" value="F:methylthioadenosine nucleosidase activity"/>
    <property type="evidence" value="ECO:0007669"/>
    <property type="project" value="TreeGrafter"/>
</dbReference>
<dbReference type="PANTHER" id="PTHR46832:SF1">
    <property type="entry name" value="5'-METHYLTHIOADENOSINE_S-ADENOSYLHOMOCYSTEINE NUCLEOSIDASE"/>
    <property type="match status" value="1"/>
</dbReference>
<dbReference type="GO" id="GO:0009116">
    <property type="term" value="P:nucleoside metabolic process"/>
    <property type="evidence" value="ECO:0007669"/>
    <property type="project" value="InterPro"/>
</dbReference>
<dbReference type="Proteomes" id="UP000006791">
    <property type="component" value="Chromosome 2"/>
</dbReference>
<dbReference type="RefSeq" id="WP_014101332.1">
    <property type="nucleotide sequence ID" value="NC_016025.1"/>
</dbReference>
<evidence type="ECO:0000259" key="1">
    <source>
        <dbReference type="Pfam" id="PF01048"/>
    </source>
</evidence>
<accession>G2LKA7</accession>
<dbReference type="HOGENOM" id="CLU_097574_0_0_0"/>
<dbReference type="OrthoDB" id="5451816at2"/>
<dbReference type="GO" id="GO:0019284">
    <property type="term" value="P:L-methionine salvage from S-adenosylmethionine"/>
    <property type="evidence" value="ECO:0007669"/>
    <property type="project" value="TreeGrafter"/>
</dbReference>
<gene>
    <name evidence="2" type="ordered locus">Cabther_B0596</name>
</gene>
<reference evidence="2 3" key="1">
    <citation type="journal article" date="2012" name="Environ. Microbiol.">
        <title>Complete genome of Candidatus Chloracidobacterium thermophilum, a chlorophyll-based photoheterotroph belonging to the phylum Acidobacteria.</title>
        <authorList>
            <person name="Garcia Costas A.M."/>
            <person name="Liu Z."/>
            <person name="Tomsho L.P."/>
            <person name="Schuster S.C."/>
            <person name="Ward D.M."/>
            <person name="Bryant D.A."/>
        </authorList>
    </citation>
    <scope>NUCLEOTIDE SEQUENCE [LARGE SCALE GENOMIC DNA]</scope>
    <source>
        <strain evidence="2 3">B</strain>
    </source>
</reference>
<sequence>MLKQAQPQPPTLLLFVATPGEQRAVQGAAPGAVQVVCTGIGPANAACAAQRALTALPPACRPLVAVFGIGGALSPALAVGDVVLGVHTRLVEGDPLPGCPATLARTAARLTAAGFTVHQGDHLTTPQVVCHAAEKRRLHAQTTALVVDMESHAIARAAQRSELPLLLVRIISDDAQQDLPNLNAGLDPNYALRPLEMSATLLFHPLAAARFLRHLRQALLKLRQVADVCLTDLS</sequence>
<evidence type="ECO:0000313" key="3">
    <source>
        <dbReference type="Proteomes" id="UP000006791"/>
    </source>
</evidence>
<keyword evidence="3" id="KW-1185">Reference proteome</keyword>
<dbReference type="GO" id="GO:0008782">
    <property type="term" value="F:adenosylhomocysteine nucleosidase activity"/>
    <property type="evidence" value="ECO:0007669"/>
    <property type="project" value="TreeGrafter"/>
</dbReference>
<dbReference type="PANTHER" id="PTHR46832">
    <property type="entry name" value="5'-METHYLTHIOADENOSINE/S-ADENOSYLHOMOCYSTEINE NUCLEOSIDASE"/>
    <property type="match status" value="1"/>
</dbReference>
<evidence type="ECO:0000313" key="2">
    <source>
        <dbReference type="EMBL" id="AEP13594.1"/>
    </source>
</evidence>
<dbReference type="EMBL" id="CP002515">
    <property type="protein sequence ID" value="AEP13594.1"/>
    <property type="molecule type" value="Genomic_DNA"/>
</dbReference>
<dbReference type="STRING" id="981222.Cabther_B0596"/>
<protein>
    <submittedName>
        <fullName evidence="2">Nucleoside phosphorylase</fullName>
    </submittedName>
</protein>
<organism evidence="2 3">
    <name type="scientific">Chloracidobacterium thermophilum (strain B)</name>
    <dbReference type="NCBI Taxonomy" id="981222"/>
    <lineage>
        <taxon>Bacteria</taxon>
        <taxon>Pseudomonadati</taxon>
        <taxon>Acidobacteriota</taxon>
        <taxon>Terriglobia</taxon>
        <taxon>Terriglobales</taxon>
        <taxon>Acidobacteriaceae</taxon>
        <taxon>Chloracidobacterium</taxon>
    </lineage>
</organism>
<dbReference type="SUPFAM" id="SSF53167">
    <property type="entry name" value="Purine and uridine phosphorylases"/>
    <property type="match status" value="1"/>
</dbReference>
<dbReference type="GO" id="GO:0005829">
    <property type="term" value="C:cytosol"/>
    <property type="evidence" value="ECO:0007669"/>
    <property type="project" value="TreeGrafter"/>
</dbReference>
<dbReference type="InterPro" id="IPR035994">
    <property type="entry name" value="Nucleoside_phosphorylase_sf"/>
</dbReference>
<dbReference type="KEGG" id="ctm:Cabther_B0596"/>
<dbReference type="AlphaFoldDB" id="G2LKA7"/>
<name>G2LKA7_CHLTF</name>
<dbReference type="Pfam" id="PF01048">
    <property type="entry name" value="PNP_UDP_1"/>
    <property type="match status" value="1"/>
</dbReference>
<dbReference type="InterPro" id="IPR000845">
    <property type="entry name" value="Nucleoside_phosphorylase_d"/>
</dbReference>
<dbReference type="Gene3D" id="3.40.50.1580">
    <property type="entry name" value="Nucleoside phosphorylase domain"/>
    <property type="match status" value="1"/>
</dbReference>
<feature type="domain" description="Nucleoside phosphorylase" evidence="1">
    <location>
        <begin position="24"/>
        <end position="177"/>
    </location>
</feature>
<proteinExistence type="predicted"/>